<keyword evidence="6" id="KW-0266">Ethylene biosynthesis</keyword>
<dbReference type="GO" id="GO:0009693">
    <property type="term" value="P:ethylene biosynthetic process"/>
    <property type="evidence" value="ECO:0007669"/>
    <property type="project" value="UniProtKB-KW"/>
</dbReference>
<dbReference type="Pfam" id="PF14226">
    <property type="entry name" value="DIOX_N"/>
    <property type="match status" value="1"/>
</dbReference>
<comment type="similarity">
    <text evidence="11">Belongs to the iron/ascorbate-dependent oxidoreductase family.</text>
</comment>
<keyword evidence="11" id="KW-0408">Iron</keyword>
<comment type="pathway">
    <text evidence="2">Alkene biosynthesis; ethylene biosynthesis via 2-oxoglutarate.</text>
</comment>
<dbReference type="InterPro" id="IPR005123">
    <property type="entry name" value="Oxoglu/Fe-dep_dioxygenase_dom"/>
</dbReference>
<evidence type="ECO:0000256" key="1">
    <source>
        <dbReference type="ARBA" id="ARBA00001954"/>
    </source>
</evidence>
<dbReference type="EC" id="1.14.20.7" evidence="3"/>
<evidence type="ECO:0000256" key="9">
    <source>
        <dbReference type="ARBA" id="ARBA00047725"/>
    </source>
</evidence>
<dbReference type="AlphaFoldDB" id="A0A0D6JJ32"/>
<comment type="cofactor">
    <cofactor evidence="1">
        <name>Fe(2+)</name>
        <dbReference type="ChEBI" id="CHEBI:29033"/>
    </cofactor>
</comment>
<evidence type="ECO:0000256" key="5">
    <source>
        <dbReference type="ARBA" id="ARBA00019045"/>
    </source>
</evidence>
<comment type="catalytic activity">
    <reaction evidence="10">
        <text>L-arginine + 2-oxoglutarate + O2 = guanidine + L-glutamate 5-semialdehyde + succinate + CO2</text>
        <dbReference type="Rhea" id="RHEA:31535"/>
        <dbReference type="ChEBI" id="CHEBI:15379"/>
        <dbReference type="ChEBI" id="CHEBI:16526"/>
        <dbReference type="ChEBI" id="CHEBI:16810"/>
        <dbReference type="ChEBI" id="CHEBI:30031"/>
        <dbReference type="ChEBI" id="CHEBI:30087"/>
        <dbReference type="ChEBI" id="CHEBI:32682"/>
        <dbReference type="ChEBI" id="CHEBI:58066"/>
        <dbReference type="EC" id="1.14.20.7"/>
    </reaction>
</comment>
<evidence type="ECO:0000256" key="11">
    <source>
        <dbReference type="RuleBase" id="RU003682"/>
    </source>
</evidence>
<reference evidence="14" key="1">
    <citation type="submission" date="2015-02" db="EMBL/GenBank/DDBJ databases">
        <authorList>
            <person name="Chooi Y.-H."/>
        </authorList>
    </citation>
    <scope>NUCLEOTIDE SEQUENCE [LARGE SCALE GENOMIC DNA]</scope>
    <source>
        <strain evidence="14">strain Y</strain>
    </source>
</reference>
<accession>A0A0D6JJ32</accession>
<dbReference type="PANTHER" id="PTHR47990">
    <property type="entry name" value="2-OXOGLUTARATE (2OG) AND FE(II)-DEPENDENT OXYGENASE SUPERFAMILY PROTEIN-RELATED"/>
    <property type="match status" value="1"/>
</dbReference>
<comment type="catalytic activity">
    <reaction evidence="9">
        <text>2-oxoglutarate + O2 + 2 H(+) = ethene + 3 CO2 + H2O</text>
        <dbReference type="Rhea" id="RHEA:31523"/>
        <dbReference type="ChEBI" id="CHEBI:15377"/>
        <dbReference type="ChEBI" id="CHEBI:15378"/>
        <dbReference type="ChEBI" id="CHEBI:15379"/>
        <dbReference type="ChEBI" id="CHEBI:16526"/>
        <dbReference type="ChEBI" id="CHEBI:16810"/>
        <dbReference type="ChEBI" id="CHEBI:18153"/>
        <dbReference type="EC" id="1.13.12.19"/>
    </reaction>
</comment>
<dbReference type="Gene3D" id="2.60.120.330">
    <property type="entry name" value="B-lactam Antibiotic, Isopenicillin N Synthase, Chain"/>
    <property type="match status" value="1"/>
</dbReference>
<dbReference type="KEGG" id="fiy:BN1229_v1_3422"/>
<evidence type="ECO:0000256" key="6">
    <source>
        <dbReference type="ARBA" id="ARBA00022666"/>
    </source>
</evidence>
<dbReference type="InterPro" id="IPR027443">
    <property type="entry name" value="IPNS-like_sf"/>
</dbReference>
<evidence type="ECO:0000256" key="2">
    <source>
        <dbReference type="ARBA" id="ARBA00004767"/>
    </source>
</evidence>
<dbReference type="InterPro" id="IPR050231">
    <property type="entry name" value="Iron_ascorbate_oxido_reductase"/>
</dbReference>
<dbReference type="OrthoDB" id="21825at2"/>
<evidence type="ECO:0000259" key="12">
    <source>
        <dbReference type="PROSITE" id="PS51471"/>
    </source>
</evidence>
<gene>
    <name evidence="13" type="ORF">YBN1229_v1_3422</name>
</gene>
<dbReference type="PROSITE" id="PS51471">
    <property type="entry name" value="FE2OG_OXY"/>
    <property type="match status" value="1"/>
</dbReference>
<dbReference type="GO" id="GO:0102276">
    <property type="term" value="F:2-oxoglutarate oxygenase/decarboxylase (ethylene-forming) activity"/>
    <property type="evidence" value="ECO:0007669"/>
    <property type="project" value="UniProtKB-EC"/>
</dbReference>
<evidence type="ECO:0000313" key="13">
    <source>
        <dbReference type="EMBL" id="CPR21989.1"/>
    </source>
</evidence>
<feature type="domain" description="Fe2OG dioxygenase" evidence="12">
    <location>
        <begin position="185"/>
        <end position="288"/>
    </location>
</feature>
<dbReference type="RefSeq" id="WP_052744002.1">
    <property type="nucleotide sequence ID" value="NZ_LN829118.1"/>
</dbReference>
<dbReference type="Proteomes" id="UP000033187">
    <property type="component" value="Chromosome 1"/>
</dbReference>
<dbReference type="InterPro" id="IPR026992">
    <property type="entry name" value="DIOX_N"/>
</dbReference>
<proteinExistence type="inferred from homology"/>
<sequence>MREHIIPVVDVGLLRDRDPLGSREAARQIGQACKDIGFFYVRNHGIADGVISDTFRQAEAFFSLPLAEKMKFSMERHSRCFRGYAPVLSELADGKRNSYELMEFSVEFDDEHPDVVAGKPMHGPNLWPSLPGYRAAIMRYVASMNELGFDLMRGIAMSLSLPEDFFYDAFNERSFWQFRTTHYPEPQSVRQMAEDAPQSGPVSEIEIGDYSCGAHTDYGCLTILLANNPGLQVRNRDGEWFDAPAIPGAYICNIGDMLQYWTGNLFVATLHRVLTNQSRISLPFFFQPDYETVVQPFGGVTDIRLEDFPPLKYGPYAFEKYKGIYPNCCVA</sequence>
<protein>
    <recommendedName>
        <fullName evidence="5">2-oxoglutarate-dependent ethylene/succinate-forming enzyme</fullName>
        <ecNumber evidence="4">1.13.12.19</ecNumber>
        <ecNumber evidence="3">1.14.20.7</ecNumber>
    </recommendedName>
    <alternativeName>
        <fullName evidence="7">2-oxoglutarate dioxygenase (ethylene-forming)</fullName>
    </alternativeName>
    <alternativeName>
        <fullName evidence="8">2-oxoglutarate/L-arginine monooxygenase/decarboxylase (succinate-forming)</fullName>
    </alternativeName>
</protein>
<dbReference type="SUPFAM" id="SSF51197">
    <property type="entry name" value="Clavaminate synthase-like"/>
    <property type="match status" value="1"/>
</dbReference>
<keyword evidence="11" id="KW-0479">Metal-binding</keyword>
<dbReference type="KEGG" id="fil:BN1229_v1_2493"/>
<evidence type="ECO:0000313" key="14">
    <source>
        <dbReference type="Proteomes" id="UP000033187"/>
    </source>
</evidence>
<dbReference type="EC" id="1.13.12.19" evidence="4"/>
<evidence type="ECO:0000256" key="4">
    <source>
        <dbReference type="ARBA" id="ARBA00012531"/>
    </source>
</evidence>
<evidence type="ECO:0000256" key="7">
    <source>
        <dbReference type="ARBA" id="ARBA00031011"/>
    </source>
</evidence>
<dbReference type="InterPro" id="IPR044861">
    <property type="entry name" value="IPNS-like_FE2OG_OXY"/>
</dbReference>
<dbReference type="PRINTS" id="PR00682">
    <property type="entry name" value="IPNSYNTHASE"/>
</dbReference>
<keyword evidence="11" id="KW-0560">Oxidoreductase</keyword>
<name>A0A0D6JJ32_9HYPH</name>
<organism evidence="13 14">
    <name type="scientific">Candidatus Filomicrobium marinum</name>
    <dbReference type="NCBI Taxonomy" id="1608628"/>
    <lineage>
        <taxon>Bacteria</taxon>
        <taxon>Pseudomonadati</taxon>
        <taxon>Pseudomonadota</taxon>
        <taxon>Alphaproteobacteria</taxon>
        <taxon>Hyphomicrobiales</taxon>
        <taxon>Hyphomicrobiaceae</taxon>
        <taxon>Filomicrobium</taxon>
    </lineage>
</organism>
<evidence type="ECO:0000256" key="3">
    <source>
        <dbReference type="ARBA" id="ARBA00012293"/>
    </source>
</evidence>
<dbReference type="Pfam" id="PF03171">
    <property type="entry name" value="2OG-FeII_Oxy"/>
    <property type="match status" value="1"/>
</dbReference>
<keyword evidence="14" id="KW-1185">Reference proteome</keyword>
<dbReference type="EMBL" id="LN829119">
    <property type="protein sequence ID" value="CPR21989.1"/>
    <property type="molecule type" value="Genomic_DNA"/>
</dbReference>
<dbReference type="GO" id="GO:0046872">
    <property type="term" value="F:metal ion binding"/>
    <property type="evidence" value="ECO:0007669"/>
    <property type="project" value="UniProtKB-KW"/>
</dbReference>
<evidence type="ECO:0000256" key="8">
    <source>
        <dbReference type="ARBA" id="ARBA00031282"/>
    </source>
</evidence>
<evidence type="ECO:0000256" key="10">
    <source>
        <dbReference type="ARBA" id="ARBA00049359"/>
    </source>
</evidence>